<accession>A0A1Y2FX39</accession>
<comment type="similarity">
    <text evidence="1">Belongs to the short-chain dehydrogenases/reductases (SDR) family.</text>
</comment>
<name>A0A1Y2FX39_9BASI</name>
<dbReference type="OrthoDB" id="191139at2759"/>
<keyword evidence="2" id="KW-0521">NADP</keyword>
<dbReference type="PRINTS" id="PR00081">
    <property type="entry name" value="GDHRDH"/>
</dbReference>
<dbReference type="InterPro" id="IPR002347">
    <property type="entry name" value="SDR_fam"/>
</dbReference>
<dbReference type="PANTHER" id="PTHR24320">
    <property type="entry name" value="RETINOL DEHYDROGENASE"/>
    <property type="match status" value="1"/>
</dbReference>
<evidence type="ECO:0000313" key="5">
    <source>
        <dbReference type="Proteomes" id="UP000193467"/>
    </source>
</evidence>
<keyword evidence="3" id="KW-0560">Oxidoreductase</keyword>
<dbReference type="STRING" id="106004.A0A1Y2FX39"/>
<dbReference type="PANTHER" id="PTHR24320:SF236">
    <property type="entry name" value="SHORT-CHAIN DEHYDROGENASE-RELATED"/>
    <property type="match status" value="1"/>
</dbReference>
<dbReference type="GO" id="GO:0016491">
    <property type="term" value="F:oxidoreductase activity"/>
    <property type="evidence" value="ECO:0007669"/>
    <property type="project" value="UniProtKB-KW"/>
</dbReference>
<reference evidence="4 5" key="1">
    <citation type="submission" date="2016-07" db="EMBL/GenBank/DDBJ databases">
        <title>Pervasive Adenine N6-methylation of Active Genes in Fungi.</title>
        <authorList>
            <consortium name="DOE Joint Genome Institute"/>
            <person name="Mondo S.J."/>
            <person name="Dannebaum R.O."/>
            <person name="Kuo R.C."/>
            <person name="Labutti K."/>
            <person name="Haridas S."/>
            <person name="Kuo A."/>
            <person name="Salamov A."/>
            <person name="Ahrendt S.R."/>
            <person name="Lipzen A."/>
            <person name="Sullivan W."/>
            <person name="Andreopoulos W.B."/>
            <person name="Clum A."/>
            <person name="Lindquist E."/>
            <person name="Daum C."/>
            <person name="Ramamoorthy G.K."/>
            <person name="Gryganskyi A."/>
            <person name="Culley D."/>
            <person name="Magnuson J.K."/>
            <person name="James T.Y."/>
            <person name="O'Malley M.A."/>
            <person name="Stajich J.E."/>
            <person name="Spatafora J.W."/>
            <person name="Visel A."/>
            <person name="Grigoriev I.V."/>
        </authorList>
    </citation>
    <scope>NUCLEOTIDE SEQUENCE [LARGE SCALE GENOMIC DNA]</scope>
    <source>
        <strain evidence="4 5">62-1032</strain>
    </source>
</reference>
<dbReference type="EMBL" id="MCGR01000009">
    <property type="protein sequence ID" value="ORY88554.1"/>
    <property type="molecule type" value="Genomic_DNA"/>
</dbReference>
<evidence type="ECO:0000256" key="3">
    <source>
        <dbReference type="ARBA" id="ARBA00023002"/>
    </source>
</evidence>
<sequence>MLSSLLAYYWPDSDLSATIFPPANKFSTERDVPSLAGKVFLVTGGNAGIGFETVKQLLLHGGKVYLAARSEEKALAAIKSLRQATNCAEADLIFLKLDLGDLTTIKASARNFLKKEKTLDVLICNAGVMVPPLDSLTTQEYDLQFGTNVLGHYLFTKQLVPALLASYESAGIPSRIVNLSSSGHRYAPEGSGFVPESLKKGEARDKQLKEWGMMASGKLYGQSKLGNLFLSGIFARDHKGKIVTASIHPGGIRTELQRHATAGTGFLTWLTKAIFQLILFPSPMGAYNSLYAAVVAPPEEINGQYIIPWTRIGNASAQSKSVETQEEVRQWMEKELLEY</sequence>
<dbReference type="InParanoid" id="A0A1Y2FX39"/>
<keyword evidence="5" id="KW-1185">Reference proteome</keyword>
<evidence type="ECO:0000256" key="1">
    <source>
        <dbReference type="ARBA" id="ARBA00006484"/>
    </source>
</evidence>
<dbReference type="InterPro" id="IPR036291">
    <property type="entry name" value="NAD(P)-bd_dom_sf"/>
</dbReference>
<dbReference type="SUPFAM" id="SSF51735">
    <property type="entry name" value="NAD(P)-binding Rossmann-fold domains"/>
    <property type="match status" value="1"/>
</dbReference>
<organism evidence="4 5">
    <name type="scientific">Leucosporidium creatinivorum</name>
    <dbReference type="NCBI Taxonomy" id="106004"/>
    <lineage>
        <taxon>Eukaryota</taxon>
        <taxon>Fungi</taxon>
        <taxon>Dikarya</taxon>
        <taxon>Basidiomycota</taxon>
        <taxon>Pucciniomycotina</taxon>
        <taxon>Microbotryomycetes</taxon>
        <taxon>Leucosporidiales</taxon>
        <taxon>Leucosporidium</taxon>
    </lineage>
</organism>
<dbReference type="Gene3D" id="3.40.50.720">
    <property type="entry name" value="NAD(P)-binding Rossmann-like Domain"/>
    <property type="match status" value="1"/>
</dbReference>
<dbReference type="Pfam" id="PF00106">
    <property type="entry name" value="adh_short"/>
    <property type="match status" value="1"/>
</dbReference>
<comment type="caution">
    <text evidence="4">The sequence shown here is derived from an EMBL/GenBank/DDBJ whole genome shotgun (WGS) entry which is preliminary data.</text>
</comment>
<proteinExistence type="inferred from homology"/>
<protein>
    <submittedName>
        <fullName evidence="4">NAD(P)-binding protein</fullName>
    </submittedName>
</protein>
<dbReference type="Proteomes" id="UP000193467">
    <property type="component" value="Unassembled WGS sequence"/>
</dbReference>
<dbReference type="AlphaFoldDB" id="A0A1Y2FX39"/>
<evidence type="ECO:0000313" key="4">
    <source>
        <dbReference type="EMBL" id="ORY88554.1"/>
    </source>
</evidence>
<evidence type="ECO:0000256" key="2">
    <source>
        <dbReference type="ARBA" id="ARBA00022857"/>
    </source>
</evidence>
<gene>
    <name evidence="4" type="ORF">BCR35DRAFT_288760</name>
</gene>